<evidence type="ECO:0000313" key="3">
    <source>
        <dbReference type="EnsemblProtists" id="EOD11310"/>
    </source>
</evidence>
<proteinExistence type="predicted"/>
<sequence>MEHMEPCHSSPLACSPIHACTPPTPSGLRDDGGLASPSHSSPRACRRRMAATPLLFTPANPRVHVTPPSNLRRESLVVPSSGALHRIGKGSGVTVYRMMRSPGPSGQPRSPWVIKKADTSPLIPHELRRVEQTLRDESNLLARITHPNIVGFRAAQRDPDGQLCLALEACDCSLYSLVQERQFARIQYGEHDRSRPLFSPDEVLSVGCAVAGALAYLHTEHRTLHGDVKSANVLLSSEAFPAQRPSLVKLSSVKLCDLGVSLPLRPDLSGVVSPERNLYEGTEPWRPPECFRDARDEGGAASWAGEGPAEGWCVCDRSDVFALGLVLWEMLTGDVPHSSARSARGEDGYRAALGTRPALAWGGVPLAAAHPEYASCVELFEWCTERDPADRPSASTLEHWLKLARQSGEMSVARTM</sequence>
<feature type="region of interest" description="Disordered" evidence="1">
    <location>
        <begin position="25"/>
        <end position="45"/>
    </location>
</feature>
<keyword evidence="4" id="KW-1185">Reference proteome</keyword>
<dbReference type="STRING" id="2903.R1D9X0"/>
<dbReference type="InterPro" id="IPR011009">
    <property type="entry name" value="Kinase-like_dom_sf"/>
</dbReference>
<dbReference type="PROSITE" id="PS50011">
    <property type="entry name" value="PROTEIN_KINASE_DOM"/>
    <property type="match status" value="1"/>
</dbReference>
<dbReference type="GeneID" id="17257448"/>
<dbReference type="Gene3D" id="3.30.200.20">
    <property type="entry name" value="Phosphorylase Kinase, domain 1"/>
    <property type="match status" value="1"/>
</dbReference>
<dbReference type="PANTHER" id="PTHR44329">
    <property type="entry name" value="SERINE/THREONINE-PROTEIN KINASE TNNI3K-RELATED"/>
    <property type="match status" value="1"/>
</dbReference>
<organism evidence="3 4">
    <name type="scientific">Emiliania huxleyi (strain CCMP1516)</name>
    <dbReference type="NCBI Taxonomy" id="280463"/>
    <lineage>
        <taxon>Eukaryota</taxon>
        <taxon>Haptista</taxon>
        <taxon>Haptophyta</taxon>
        <taxon>Prymnesiophyceae</taxon>
        <taxon>Isochrysidales</taxon>
        <taxon>Noelaerhabdaceae</taxon>
        <taxon>Emiliania</taxon>
    </lineage>
</organism>
<dbReference type="InterPro" id="IPR051681">
    <property type="entry name" value="Ser/Thr_Kinases-Pseudokinases"/>
</dbReference>
<accession>A0A0D3IJ75</accession>
<dbReference type="GO" id="GO:0004674">
    <property type="term" value="F:protein serine/threonine kinase activity"/>
    <property type="evidence" value="ECO:0007669"/>
    <property type="project" value="TreeGrafter"/>
</dbReference>
<dbReference type="eggNOG" id="KOG0192">
    <property type="taxonomic scope" value="Eukaryota"/>
</dbReference>
<dbReference type="Pfam" id="PF00069">
    <property type="entry name" value="Pkinase"/>
    <property type="match status" value="1"/>
</dbReference>
<dbReference type="HOGENOM" id="CLU_044128_0_0_1"/>
<evidence type="ECO:0000313" key="4">
    <source>
        <dbReference type="Proteomes" id="UP000013827"/>
    </source>
</evidence>
<reference evidence="4" key="1">
    <citation type="journal article" date="2013" name="Nature">
        <title>Pan genome of the phytoplankton Emiliania underpins its global distribution.</title>
        <authorList>
            <person name="Read B.A."/>
            <person name="Kegel J."/>
            <person name="Klute M.J."/>
            <person name="Kuo A."/>
            <person name="Lefebvre S.C."/>
            <person name="Maumus F."/>
            <person name="Mayer C."/>
            <person name="Miller J."/>
            <person name="Monier A."/>
            <person name="Salamov A."/>
            <person name="Young J."/>
            <person name="Aguilar M."/>
            <person name="Claverie J.M."/>
            <person name="Frickenhaus S."/>
            <person name="Gonzalez K."/>
            <person name="Herman E.K."/>
            <person name="Lin Y.C."/>
            <person name="Napier J."/>
            <person name="Ogata H."/>
            <person name="Sarno A.F."/>
            <person name="Shmutz J."/>
            <person name="Schroeder D."/>
            <person name="de Vargas C."/>
            <person name="Verret F."/>
            <person name="von Dassow P."/>
            <person name="Valentin K."/>
            <person name="Van de Peer Y."/>
            <person name="Wheeler G."/>
            <person name="Dacks J.B."/>
            <person name="Delwiche C.F."/>
            <person name="Dyhrman S.T."/>
            <person name="Glockner G."/>
            <person name="John U."/>
            <person name="Richards T."/>
            <person name="Worden A.Z."/>
            <person name="Zhang X."/>
            <person name="Grigoriev I.V."/>
            <person name="Allen A.E."/>
            <person name="Bidle K."/>
            <person name="Borodovsky M."/>
            <person name="Bowler C."/>
            <person name="Brownlee C."/>
            <person name="Cock J.M."/>
            <person name="Elias M."/>
            <person name="Gladyshev V.N."/>
            <person name="Groth M."/>
            <person name="Guda C."/>
            <person name="Hadaegh A."/>
            <person name="Iglesias-Rodriguez M.D."/>
            <person name="Jenkins J."/>
            <person name="Jones B.M."/>
            <person name="Lawson T."/>
            <person name="Leese F."/>
            <person name="Lindquist E."/>
            <person name="Lobanov A."/>
            <person name="Lomsadze A."/>
            <person name="Malik S.B."/>
            <person name="Marsh M.E."/>
            <person name="Mackinder L."/>
            <person name="Mock T."/>
            <person name="Mueller-Roeber B."/>
            <person name="Pagarete A."/>
            <person name="Parker M."/>
            <person name="Probert I."/>
            <person name="Quesneville H."/>
            <person name="Raines C."/>
            <person name="Rensing S.A."/>
            <person name="Riano-Pachon D.M."/>
            <person name="Richier S."/>
            <person name="Rokitta S."/>
            <person name="Shiraiwa Y."/>
            <person name="Soanes D.M."/>
            <person name="van der Giezen M."/>
            <person name="Wahlund T.M."/>
            <person name="Williams B."/>
            <person name="Wilson W."/>
            <person name="Wolfe G."/>
            <person name="Wurch L.L."/>
        </authorList>
    </citation>
    <scope>NUCLEOTIDE SEQUENCE</scope>
</reference>
<dbReference type="SUPFAM" id="SSF56112">
    <property type="entry name" value="Protein kinase-like (PK-like)"/>
    <property type="match status" value="1"/>
</dbReference>
<dbReference type="KEGG" id="ehx:EMIHUDRAFT_452428"/>
<evidence type="ECO:0000259" key="2">
    <source>
        <dbReference type="PROSITE" id="PS50011"/>
    </source>
</evidence>
<dbReference type="EnsemblProtists" id="EOD11310">
    <property type="protein sequence ID" value="EOD11310"/>
    <property type="gene ID" value="EMIHUDRAFT_452428"/>
</dbReference>
<dbReference type="InterPro" id="IPR000719">
    <property type="entry name" value="Prot_kinase_dom"/>
</dbReference>
<evidence type="ECO:0000256" key="1">
    <source>
        <dbReference type="SAM" id="MobiDB-lite"/>
    </source>
</evidence>
<name>A0A0D3IJ75_EMIH1</name>
<dbReference type="PaxDb" id="2903-EOD11310"/>
<reference evidence="3" key="2">
    <citation type="submission" date="2024-10" db="UniProtKB">
        <authorList>
            <consortium name="EnsemblProtists"/>
        </authorList>
    </citation>
    <scope>IDENTIFICATION</scope>
</reference>
<dbReference type="SMART" id="SM00220">
    <property type="entry name" value="S_TKc"/>
    <property type="match status" value="1"/>
</dbReference>
<dbReference type="Gene3D" id="1.10.510.10">
    <property type="entry name" value="Transferase(Phosphotransferase) domain 1"/>
    <property type="match status" value="1"/>
</dbReference>
<feature type="domain" description="Protein kinase" evidence="2">
    <location>
        <begin position="81"/>
        <end position="401"/>
    </location>
</feature>
<dbReference type="RefSeq" id="XP_005763739.1">
    <property type="nucleotide sequence ID" value="XM_005763682.1"/>
</dbReference>
<protein>
    <recommendedName>
        <fullName evidence="2">Protein kinase domain-containing protein</fullName>
    </recommendedName>
</protein>
<dbReference type="Proteomes" id="UP000013827">
    <property type="component" value="Unassembled WGS sequence"/>
</dbReference>
<dbReference type="AlphaFoldDB" id="A0A0D3IJ75"/>
<dbReference type="GO" id="GO:0005524">
    <property type="term" value="F:ATP binding"/>
    <property type="evidence" value="ECO:0007669"/>
    <property type="project" value="InterPro"/>
</dbReference>